<name>A0A809DWN6_RALSL</name>
<dbReference type="InterPro" id="IPR036086">
    <property type="entry name" value="ParB/Sulfiredoxin_sf"/>
</dbReference>
<proteinExistence type="predicted"/>
<dbReference type="AlphaFoldDB" id="A0A809DWN6"/>
<organism evidence="1">
    <name type="scientific">Ralstonia solanacearum</name>
    <name type="common">Pseudomonas solanacearum</name>
    <dbReference type="NCBI Taxonomy" id="305"/>
    <lineage>
        <taxon>Bacteria</taxon>
        <taxon>Pseudomonadati</taxon>
        <taxon>Pseudomonadota</taxon>
        <taxon>Betaproteobacteria</taxon>
        <taxon>Burkholderiales</taxon>
        <taxon>Burkholderiaceae</taxon>
        <taxon>Ralstonia</taxon>
        <taxon>Ralstonia solanacearum species complex</taxon>
    </lineage>
</organism>
<sequence length="526" mass="59157">MQLVLGKNAENVKELVESFRKSGFLPVDQIQVRQLGGGKYLVVEGNRRVAALKYLQSRYESEGIHLGKLDPNVFSRVPVVYYQDADEAHHLVLMGLKHISGNKKWPAINQAELVRDLTEIHGMSAEDICQSISISRKEYNLTLSTLRLIDLYKKSDYGDQFQSEMYSIFREITRNAALKSWLVWNDKDGTSGKPLNLERLFSWLSRDNMEEEDTEEDASRIDGLQLEPVITRATHVRELARLVGDETALSSLDATRSLTQASLSSELLGRNRVANSISIINQELTSVFSMVRHLGDRDRLDLKRLANQISGVLDAGGGVVEPTQVHTAHLLSNNQRHLQRMHVARYRKLIGVTFDQLARINLFAGINNSGKTSILEAVELVANLNRFKTLSDMICRRGKVRYEDAQADWVFGQIPEWEIEATVGDVKLEISAAKETDGPQEQAFYVGTIDTVAQFGDDDVGSQTHFFDRYPYSTEGNTRPLLPAQFTSPYSPHAQDELIAAYEIALRCGLKDSLINFIRSNVVNAD</sequence>
<gene>
    <name evidence="1" type="ORF">C2L97_12390</name>
</gene>
<reference evidence="1" key="1">
    <citation type="submission" date="2018-01" db="EMBL/GenBank/DDBJ databases">
        <title>Complete Genome Sequence of three strains from Ralstonia solanacearum ecotype Moko sequevar IIA-53 from Brazil.</title>
        <authorList>
            <person name="Silva J.R."/>
            <person name="Albuquerque G.M.R."/>
            <person name="Pais A.K.L."/>
            <person name="Silva A.M.F."/>
            <person name="Boiteux M.E.N.F."/>
            <person name="Souza E.B."/>
            <person name="Mariano R.L.R."/>
        </authorList>
    </citation>
    <scope>NUCLEOTIDE SEQUENCE [LARGE SCALE GENOMIC DNA]</scope>
    <source>
        <strain evidence="1">SFC</strain>
    </source>
</reference>
<dbReference type="InterPro" id="IPR027417">
    <property type="entry name" value="P-loop_NTPase"/>
</dbReference>
<accession>A0A809DWN6</accession>
<protein>
    <submittedName>
        <fullName evidence="1">Uncharacterized protein</fullName>
    </submittedName>
</protein>
<dbReference type="CDD" id="cd16387">
    <property type="entry name" value="ParB_N_Srx"/>
    <property type="match status" value="1"/>
</dbReference>
<dbReference type="Gene3D" id="3.40.50.300">
    <property type="entry name" value="P-loop containing nucleotide triphosphate hydrolases"/>
    <property type="match status" value="1"/>
</dbReference>
<evidence type="ECO:0000313" key="1">
    <source>
        <dbReference type="EMBL" id="AYB56754.1"/>
    </source>
</evidence>
<dbReference type="Gene3D" id="3.90.1530.10">
    <property type="entry name" value="Conserved hypothetical protein from pyrococcus furiosus pfu- 392566-001, ParB domain"/>
    <property type="match status" value="1"/>
</dbReference>
<dbReference type="SUPFAM" id="SSF110849">
    <property type="entry name" value="ParB/Sulfiredoxin"/>
    <property type="match status" value="1"/>
</dbReference>
<dbReference type="EMBL" id="CP026092">
    <property type="protein sequence ID" value="AYB56754.1"/>
    <property type="molecule type" value="Genomic_DNA"/>
</dbReference>